<feature type="transmembrane region" description="Helical" evidence="1">
    <location>
        <begin position="291"/>
        <end position="316"/>
    </location>
</feature>
<dbReference type="InterPro" id="IPR046536">
    <property type="entry name" value="DUF6601"/>
</dbReference>
<dbReference type="EMBL" id="PXOA01000151">
    <property type="protein sequence ID" value="RFU79545.1"/>
    <property type="molecule type" value="Genomic_DNA"/>
</dbReference>
<gene>
    <name evidence="2" type="ORF">TARUN_2654</name>
</gene>
<comment type="caution">
    <text evidence="2">The sequence shown here is derived from an EMBL/GenBank/DDBJ whole genome shotgun (WGS) entry which is preliminary data.</text>
</comment>
<feature type="transmembrane region" description="Helical" evidence="1">
    <location>
        <begin position="256"/>
        <end position="279"/>
    </location>
</feature>
<dbReference type="Proteomes" id="UP000266272">
    <property type="component" value="Unassembled WGS sequence"/>
</dbReference>
<dbReference type="GO" id="GO:0006508">
    <property type="term" value="P:proteolysis"/>
    <property type="evidence" value="ECO:0007669"/>
    <property type="project" value="UniProtKB-KW"/>
</dbReference>
<keyword evidence="1" id="KW-0812">Transmembrane</keyword>
<dbReference type="OrthoDB" id="5086500at2759"/>
<protein>
    <submittedName>
        <fullName evidence="2">Subtilisin-like serine protease</fullName>
    </submittedName>
</protein>
<proteinExistence type="predicted"/>
<dbReference type="PANTHER" id="PTHR34414">
    <property type="entry name" value="HET DOMAIN-CONTAINING PROTEIN-RELATED"/>
    <property type="match status" value="1"/>
</dbReference>
<dbReference type="PANTHER" id="PTHR34414:SF1">
    <property type="entry name" value="SUBTILISIN-LIKE SERINE PROTEASE"/>
    <property type="match status" value="1"/>
</dbReference>
<keyword evidence="2" id="KW-0378">Hydrolase</keyword>
<sequence>MSEQHQAECPFDTDPFEENGIDRQDLLPATYHYHQSNGYRKRRCVGDPSNDVAHFLSSELSLKGVEGMLKHLWFAGAKRPATQLHYHVALGREVAVTDRMDLHLMWNANGKIFIKPIPRYLLSTRFWADNLLCSEHCPCLYDPTTACNKSHERRIARGFLYTYVCLISSDSDFQIATEKHLLPRGPGQKPMSWQTWKTLARSIIRNHDPNQMHPRFRHGELRLSRINAINRFIHLSPFEAYFNSWNDYSSFFRDNLHWIAASTVWLVLVLTAMQVGLAAEPLQDNERFKKATYVFTLIAILGPVVFFGLVLLGAVYRLISDLPWLIWQAIGGKKSPGDSTPETTTDAATNA</sequence>
<keyword evidence="1" id="KW-1133">Transmembrane helix</keyword>
<keyword evidence="1" id="KW-0472">Membrane</keyword>
<name>A0A395NU68_TRIAR</name>
<evidence type="ECO:0000256" key="1">
    <source>
        <dbReference type="SAM" id="Phobius"/>
    </source>
</evidence>
<reference evidence="2 3" key="1">
    <citation type="journal article" date="2018" name="PLoS Pathog.">
        <title>Evolution of structural diversity of trichothecenes, a family of toxins produced by plant pathogenic and entomopathogenic fungi.</title>
        <authorList>
            <person name="Proctor R.H."/>
            <person name="McCormick S.P."/>
            <person name="Kim H.S."/>
            <person name="Cardoza R.E."/>
            <person name="Stanley A.M."/>
            <person name="Lindo L."/>
            <person name="Kelly A."/>
            <person name="Brown D.W."/>
            <person name="Lee T."/>
            <person name="Vaughan M.M."/>
            <person name="Alexander N.J."/>
            <person name="Busman M."/>
            <person name="Gutierrez S."/>
        </authorList>
    </citation>
    <scope>NUCLEOTIDE SEQUENCE [LARGE SCALE GENOMIC DNA]</scope>
    <source>
        <strain evidence="2 3">IBT 40837</strain>
    </source>
</reference>
<dbReference type="AlphaFoldDB" id="A0A395NU68"/>
<keyword evidence="2" id="KW-0645">Protease</keyword>
<keyword evidence="3" id="KW-1185">Reference proteome</keyword>
<evidence type="ECO:0000313" key="2">
    <source>
        <dbReference type="EMBL" id="RFU79545.1"/>
    </source>
</evidence>
<evidence type="ECO:0000313" key="3">
    <source>
        <dbReference type="Proteomes" id="UP000266272"/>
    </source>
</evidence>
<organism evidence="2 3">
    <name type="scientific">Trichoderma arundinaceum</name>
    <dbReference type="NCBI Taxonomy" id="490622"/>
    <lineage>
        <taxon>Eukaryota</taxon>
        <taxon>Fungi</taxon>
        <taxon>Dikarya</taxon>
        <taxon>Ascomycota</taxon>
        <taxon>Pezizomycotina</taxon>
        <taxon>Sordariomycetes</taxon>
        <taxon>Hypocreomycetidae</taxon>
        <taxon>Hypocreales</taxon>
        <taxon>Hypocreaceae</taxon>
        <taxon>Trichoderma</taxon>
    </lineage>
</organism>
<dbReference type="STRING" id="490622.A0A395NU68"/>
<dbReference type="Pfam" id="PF20246">
    <property type="entry name" value="DUF6601"/>
    <property type="match status" value="1"/>
</dbReference>
<dbReference type="GO" id="GO:0008233">
    <property type="term" value="F:peptidase activity"/>
    <property type="evidence" value="ECO:0007669"/>
    <property type="project" value="UniProtKB-KW"/>
</dbReference>
<accession>A0A395NU68</accession>